<gene>
    <name evidence="1" type="ORF">CEXT_794171</name>
</gene>
<dbReference type="EMBL" id="BPLR01009969">
    <property type="protein sequence ID" value="GIY35846.1"/>
    <property type="molecule type" value="Genomic_DNA"/>
</dbReference>
<accession>A0AAV4SSF9</accession>
<proteinExistence type="predicted"/>
<name>A0AAV4SSF9_CAEEX</name>
<dbReference type="AlphaFoldDB" id="A0AAV4SSF9"/>
<evidence type="ECO:0000313" key="1">
    <source>
        <dbReference type="EMBL" id="GIY35846.1"/>
    </source>
</evidence>
<comment type="caution">
    <text evidence="1">The sequence shown here is derived from an EMBL/GenBank/DDBJ whole genome shotgun (WGS) entry which is preliminary data.</text>
</comment>
<organism evidence="1 2">
    <name type="scientific">Caerostris extrusa</name>
    <name type="common">Bark spider</name>
    <name type="synonym">Caerostris bankana</name>
    <dbReference type="NCBI Taxonomy" id="172846"/>
    <lineage>
        <taxon>Eukaryota</taxon>
        <taxon>Metazoa</taxon>
        <taxon>Ecdysozoa</taxon>
        <taxon>Arthropoda</taxon>
        <taxon>Chelicerata</taxon>
        <taxon>Arachnida</taxon>
        <taxon>Araneae</taxon>
        <taxon>Araneomorphae</taxon>
        <taxon>Entelegynae</taxon>
        <taxon>Araneoidea</taxon>
        <taxon>Araneidae</taxon>
        <taxon>Caerostris</taxon>
    </lineage>
</organism>
<evidence type="ECO:0000313" key="2">
    <source>
        <dbReference type="Proteomes" id="UP001054945"/>
    </source>
</evidence>
<keyword evidence="2" id="KW-1185">Reference proteome</keyword>
<dbReference type="Proteomes" id="UP001054945">
    <property type="component" value="Unassembled WGS sequence"/>
</dbReference>
<reference evidence="1 2" key="1">
    <citation type="submission" date="2021-06" db="EMBL/GenBank/DDBJ databases">
        <title>Caerostris extrusa draft genome.</title>
        <authorList>
            <person name="Kono N."/>
            <person name="Arakawa K."/>
        </authorList>
    </citation>
    <scope>NUCLEOTIDE SEQUENCE [LARGE SCALE GENOMIC DNA]</scope>
</reference>
<sequence>MRVPSSLLSVNFKGTTAIPPMVCLHYKKDLSKFQDRNPIGQITHVSEIGKLKRMKLFEGNCRKNLVIFTHSYVVMKSAYLHSNVDGLYFDFVANICFNRVHSLE</sequence>
<protein>
    <submittedName>
        <fullName evidence="1">Uncharacterized protein</fullName>
    </submittedName>
</protein>